<comment type="function">
    <text evidence="5">Transcription factor that specifically binds AT-rich DNA sequences related to the nuclear matrix attachment regions (MARs).</text>
</comment>
<evidence type="ECO:0000313" key="11">
    <source>
        <dbReference type="RefSeq" id="XP_031388656.1"/>
    </source>
</evidence>
<evidence type="ECO:0000313" key="8">
    <source>
        <dbReference type="EMBL" id="OWM69529.1"/>
    </source>
</evidence>
<keyword evidence="10" id="KW-1185">Reference proteome</keyword>
<dbReference type="EMBL" id="MTKT01004864">
    <property type="protein sequence ID" value="OWM69529.1"/>
    <property type="molecule type" value="Genomic_DNA"/>
</dbReference>
<dbReference type="AlphaFoldDB" id="A0A218WAL0"/>
<gene>
    <name evidence="11" type="primary">LOC116201532</name>
    <name evidence="8" type="ORF">CDL15_Pgr013990</name>
</gene>
<dbReference type="GeneID" id="116201532"/>
<dbReference type="Proteomes" id="UP000197138">
    <property type="component" value="Unassembled WGS sequence"/>
</dbReference>
<keyword evidence="4 5" id="KW-0539">Nucleus</keyword>
<evidence type="ECO:0000313" key="10">
    <source>
        <dbReference type="Proteomes" id="UP000515151"/>
    </source>
</evidence>
<evidence type="ECO:0000256" key="6">
    <source>
        <dbReference type="SAM" id="MobiDB-lite"/>
    </source>
</evidence>
<reference evidence="10" key="3">
    <citation type="journal article" date="2020" name="Plant Biotechnol. J.">
        <title>The pomegranate (Punica granatum L.) draft genome dissects genetic divergence between soft- and hard-seeded cultivars.</title>
        <authorList>
            <person name="Luo X."/>
            <person name="Li H."/>
            <person name="Wu Z."/>
            <person name="Yao W."/>
            <person name="Zhao P."/>
            <person name="Cao D."/>
            <person name="Yu H."/>
            <person name="Li K."/>
            <person name="Poudel K."/>
            <person name="Zhao D."/>
            <person name="Zhang F."/>
            <person name="Xia X."/>
            <person name="Chen L."/>
            <person name="Wang Q."/>
            <person name="Jing D."/>
            <person name="Cao S."/>
        </authorList>
    </citation>
    <scope>NUCLEOTIDE SEQUENCE [LARGE SCALE GENOMIC DNA]</scope>
</reference>
<feature type="domain" description="PPC" evidence="7">
    <location>
        <begin position="68"/>
        <end position="180"/>
    </location>
</feature>
<keyword evidence="3 5" id="KW-0804">Transcription</keyword>
<dbReference type="InterPro" id="IPR005175">
    <property type="entry name" value="PPC_dom"/>
</dbReference>
<evidence type="ECO:0000313" key="9">
    <source>
        <dbReference type="Proteomes" id="UP000197138"/>
    </source>
</evidence>
<reference evidence="8" key="2">
    <citation type="submission" date="2017-06" db="EMBL/GenBank/DDBJ databases">
        <title>The pomegranate genome and the genomics of punicalagin biosynthesis.</title>
        <authorList>
            <person name="Xu C."/>
        </authorList>
    </citation>
    <scope>NUCLEOTIDE SEQUENCE [LARGE SCALE GENOMIC DNA]</scope>
    <source>
        <tissue evidence="8">Fresh leaf</tissue>
    </source>
</reference>
<dbReference type="GO" id="GO:0005634">
    <property type="term" value="C:nucleus"/>
    <property type="evidence" value="ECO:0007669"/>
    <property type="project" value="UniProtKB-SubCell"/>
</dbReference>
<evidence type="ECO:0000256" key="4">
    <source>
        <dbReference type="ARBA" id="ARBA00023242"/>
    </source>
</evidence>
<dbReference type="RefSeq" id="XP_031388656.1">
    <property type="nucleotide sequence ID" value="XM_031532796.1"/>
</dbReference>
<evidence type="ECO:0000256" key="2">
    <source>
        <dbReference type="ARBA" id="ARBA00023125"/>
    </source>
</evidence>
<dbReference type="PROSITE" id="PS51742">
    <property type="entry name" value="PPC"/>
    <property type="match status" value="1"/>
</dbReference>
<dbReference type="Pfam" id="PF03479">
    <property type="entry name" value="PCC"/>
    <property type="match status" value="1"/>
</dbReference>
<dbReference type="SUPFAM" id="SSF117856">
    <property type="entry name" value="AF0104/ALDC/Ptd012-like"/>
    <property type="match status" value="1"/>
</dbReference>
<comment type="subcellular location">
    <subcellularLocation>
        <location evidence="5">Nucleus</location>
    </subcellularLocation>
</comment>
<dbReference type="InterPro" id="IPR039605">
    <property type="entry name" value="AHL"/>
</dbReference>
<dbReference type="Gene3D" id="3.30.1330.80">
    <property type="entry name" value="Hypothetical protein, similar to alpha- acetolactate decarboxylase, domain 2"/>
    <property type="match status" value="1"/>
</dbReference>
<reference evidence="9" key="1">
    <citation type="journal article" date="2017" name="Plant J.">
        <title>The pomegranate (Punica granatum L.) genome and the genomics of punicalagin biosynthesis.</title>
        <authorList>
            <person name="Qin G."/>
            <person name="Xu C."/>
            <person name="Ming R."/>
            <person name="Tang H."/>
            <person name="Guyot R."/>
            <person name="Kramer E.M."/>
            <person name="Hu Y."/>
            <person name="Yi X."/>
            <person name="Qi Y."/>
            <person name="Xu X."/>
            <person name="Gao Z."/>
            <person name="Pan H."/>
            <person name="Jian J."/>
            <person name="Tian Y."/>
            <person name="Yue Z."/>
            <person name="Xu Y."/>
        </authorList>
    </citation>
    <scope>NUCLEOTIDE SEQUENCE [LARGE SCALE GENOMIC DNA]</scope>
    <source>
        <strain evidence="9">cv. Dabenzi</strain>
    </source>
</reference>
<dbReference type="PANTHER" id="PTHR31500">
    <property type="entry name" value="AT-HOOK MOTIF NUCLEAR-LOCALIZED PROTEIN 9"/>
    <property type="match status" value="1"/>
</dbReference>
<evidence type="ECO:0000256" key="5">
    <source>
        <dbReference type="RuleBase" id="RU367031"/>
    </source>
</evidence>
<organism evidence="8 9">
    <name type="scientific">Punica granatum</name>
    <name type="common">Pomegranate</name>
    <dbReference type="NCBI Taxonomy" id="22663"/>
    <lineage>
        <taxon>Eukaryota</taxon>
        <taxon>Viridiplantae</taxon>
        <taxon>Streptophyta</taxon>
        <taxon>Embryophyta</taxon>
        <taxon>Tracheophyta</taxon>
        <taxon>Spermatophyta</taxon>
        <taxon>Magnoliopsida</taxon>
        <taxon>eudicotyledons</taxon>
        <taxon>Gunneridae</taxon>
        <taxon>Pentapetalae</taxon>
        <taxon>rosids</taxon>
        <taxon>malvids</taxon>
        <taxon>Myrtales</taxon>
        <taxon>Lythraceae</taxon>
        <taxon>Punica</taxon>
    </lineage>
</organism>
<evidence type="ECO:0000256" key="3">
    <source>
        <dbReference type="ARBA" id="ARBA00023163"/>
    </source>
</evidence>
<keyword evidence="1 5" id="KW-0805">Transcription regulation</keyword>
<feature type="region of interest" description="Disordered" evidence="6">
    <location>
        <begin position="1"/>
        <end position="38"/>
    </location>
</feature>
<comment type="domain">
    <text evidence="5">The PPC domain mediates interactions between AHL proteins.</text>
</comment>
<evidence type="ECO:0000256" key="1">
    <source>
        <dbReference type="ARBA" id="ARBA00023015"/>
    </source>
</evidence>
<reference evidence="11" key="4">
    <citation type="submission" date="2025-04" db="UniProtKB">
        <authorList>
            <consortium name="RefSeq"/>
        </authorList>
    </citation>
    <scope>IDENTIFICATION</scope>
    <source>
        <tissue evidence="11">Leaf</tissue>
    </source>
</reference>
<dbReference type="PANTHER" id="PTHR31500:SF9">
    <property type="entry name" value="AT-HOOK MOTIF NUCLEAR-LOCALIZED PROTEIN 9"/>
    <property type="match status" value="1"/>
</dbReference>
<evidence type="ECO:0000259" key="7">
    <source>
        <dbReference type="PROSITE" id="PS51742"/>
    </source>
</evidence>
<protein>
    <recommendedName>
        <fullName evidence="5">AT-hook motif nuclear-localized protein</fullName>
    </recommendedName>
</protein>
<proteinExistence type="predicted"/>
<dbReference type="GO" id="GO:0003680">
    <property type="term" value="F:minor groove of adenine-thymine-rich DNA binding"/>
    <property type="evidence" value="ECO:0007669"/>
    <property type="project" value="UniProtKB-UniRule"/>
</dbReference>
<name>A0A218WAL0_PUNGR</name>
<keyword evidence="2 5" id="KW-0238">DNA-binding</keyword>
<accession>A0A218WAL0</accession>
<sequence length="180" mass="18674">MAEANAPAHPIGARLAGENVPDNTDPATPEARGNPLEGYYAGDHVASTLAEGTSHDAPDIIPPVTDEAKEQVPYIIVVNANQDVMKAVMTLLEQNNCSGVILSASGLISQAAITNQTSGTIYHRGLFEIVLVRGICDPINGNKVEIMLSNDDAVVVGGMLTGSLIAAQPVQVVLLAQVPA</sequence>
<dbReference type="Proteomes" id="UP000515151">
    <property type="component" value="Chromosome 3"/>
</dbReference>